<proteinExistence type="predicted"/>
<organism evidence="1 2">
    <name type="scientific">Kribbella aluminosa</name>
    <dbReference type="NCBI Taxonomy" id="416017"/>
    <lineage>
        <taxon>Bacteria</taxon>
        <taxon>Bacillati</taxon>
        <taxon>Actinomycetota</taxon>
        <taxon>Actinomycetes</taxon>
        <taxon>Propionibacteriales</taxon>
        <taxon>Kribbellaceae</taxon>
        <taxon>Kribbella</taxon>
    </lineage>
</organism>
<sequence length="137" mass="15185">MPEPLLVKTWHFLRRGRVLRAAQGFRAAWATHAMVDDLAPRMLCSEATTLADLLCALGEPEFAGLLLTAHAVEDAEVPDRLAGHYGDSRIDEAQVEARLAHWREWGEVNQPVPADHDLDITAHTVSWDELAGTDRIA</sequence>
<evidence type="ECO:0000313" key="1">
    <source>
        <dbReference type="EMBL" id="MBP2349068.1"/>
    </source>
</evidence>
<dbReference type="EMBL" id="JAGINT010000001">
    <property type="protein sequence ID" value="MBP2349068.1"/>
    <property type="molecule type" value="Genomic_DNA"/>
</dbReference>
<name>A0ABS4UBS3_9ACTN</name>
<reference evidence="1 2" key="1">
    <citation type="submission" date="2021-03" db="EMBL/GenBank/DDBJ databases">
        <title>Sequencing the genomes of 1000 actinobacteria strains.</title>
        <authorList>
            <person name="Klenk H.-P."/>
        </authorList>
    </citation>
    <scope>NUCLEOTIDE SEQUENCE [LARGE SCALE GENOMIC DNA]</scope>
    <source>
        <strain evidence="1 2">DSM 18824</strain>
    </source>
</reference>
<accession>A0ABS4UBS3</accession>
<evidence type="ECO:0000313" key="2">
    <source>
        <dbReference type="Proteomes" id="UP000755585"/>
    </source>
</evidence>
<dbReference type="Proteomes" id="UP000755585">
    <property type="component" value="Unassembled WGS sequence"/>
</dbReference>
<gene>
    <name evidence="1" type="ORF">JOF29_000151</name>
</gene>
<dbReference type="RefSeq" id="WP_209692288.1">
    <property type="nucleotide sequence ID" value="NZ_BAAAVU010000028.1"/>
</dbReference>
<keyword evidence="2" id="KW-1185">Reference proteome</keyword>
<protein>
    <submittedName>
        <fullName evidence="1">Uncharacterized protein</fullName>
    </submittedName>
</protein>
<comment type="caution">
    <text evidence="1">The sequence shown here is derived from an EMBL/GenBank/DDBJ whole genome shotgun (WGS) entry which is preliminary data.</text>
</comment>